<evidence type="ECO:0000256" key="2">
    <source>
        <dbReference type="ARBA" id="ARBA00022448"/>
    </source>
</evidence>
<keyword evidence="3" id="KW-1003">Cell membrane</keyword>
<organism evidence="9 10">
    <name type="scientific">Xylaria grammica</name>
    <dbReference type="NCBI Taxonomy" id="363999"/>
    <lineage>
        <taxon>Eukaryota</taxon>
        <taxon>Fungi</taxon>
        <taxon>Dikarya</taxon>
        <taxon>Ascomycota</taxon>
        <taxon>Pezizomycotina</taxon>
        <taxon>Sordariomycetes</taxon>
        <taxon>Xylariomycetidae</taxon>
        <taxon>Xylariales</taxon>
        <taxon>Xylariaceae</taxon>
        <taxon>Xylaria</taxon>
    </lineage>
</organism>
<keyword evidence="4" id="KW-0997">Cell inner membrane</keyword>
<reference evidence="9 10" key="1">
    <citation type="submission" date="2018-12" db="EMBL/GenBank/DDBJ databases">
        <title>Draft genome sequence of Xylaria grammica IHI A82.</title>
        <authorList>
            <person name="Buettner E."/>
            <person name="Kellner H."/>
        </authorList>
    </citation>
    <scope>NUCLEOTIDE SEQUENCE [LARGE SCALE GENOMIC DNA]</scope>
    <source>
        <strain evidence="9 10">IHI A82</strain>
    </source>
</reference>
<feature type="transmembrane region" description="Helical" evidence="8">
    <location>
        <begin position="40"/>
        <end position="60"/>
    </location>
</feature>
<keyword evidence="5 8" id="KW-0812">Transmembrane</keyword>
<sequence length="330" mass="33425">MLESLISGAAFGAALAATGMYQPTVIISQMRLDNWHMVQTFLTGSAASTLVVTLCQKLGYLHANPRGYSSLGLFGPLDGNIIGGCLLGIGMTLAGSCPGTVFVQVGAGVHSGVYTLGGSILGGIIWSGFLRSALASFKSKSRQAPPNPEDLTIHGALGTSQTVAFIGVEVMFAGAVATISTLRLVKTQGLIGPVLGGFLVAGAQLFSALIRKTLLGTSASFEEFGDYVSWLLRGGGDGKPRSYNSIAVVTGMMLGALGLSLVSPLPQIFPSVDIGTIRLVLGGVLLALGSRIGGGCTSGHGITGISLLSVSSFVSVAAMFAGALGTATLI</sequence>
<protein>
    <submittedName>
        <fullName evidence="9">Uncharacterized protein</fullName>
    </submittedName>
</protein>
<feature type="transmembrane region" description="Helical" evidence="8">
    <location>
        <begin position="113"/>
        <end position="134"/>
    </location>
</feature>
<dbReference type="InterPro" id="IPR007272">
    <property type="entry name" value="Sulf_transp_TsuA/YedE"/>
</dbReference>
<dbReference type="PANTHER" id="PTHR30574:SF1">
    <property type="entry name" value="SULPHUR TRANSPORT DOMAIN-CONTAINING PROTEIN"/>
    <property type="match status" value="1"/>
</dbReference>
<dbReference type="GO" id="GO:0005886">
    <property type="term" value="C:plasma membrane"/>
    <property type="evidence" value="ECO:0007669"/>
    <property type="project" value="UniProtKB-SubCell"/>
</dbReference>
<evidence type="ECO:0000256" key="3">
    <source>
        <dbReference type="ARBA" id="ARBA00022475"/>
    </source>
</evidence>
<evidence type="ECO:0000256" key="7">
    <source>
        <dbReference type="ARBA" id="ARBA00023136"/>
    </source>
</evidence>
<comment type="caution">
    <text evidence="9">The sequence shown here is derived from an EMBL/GenBank/DDBJ whole genome shotgun (WGS) entry which is preliminary data.</text>
</comment>
<keyword evidence="10" id="KW-1185">Reference proteome</keyword>
<dbReference type="AlphaFoldDB" id="A0A439CZ22"/>
<evidence type="ECO:0000313" key="9">
    <source>
        <dbReference type="EMBL" id="RWA07452.1"/>
    </source>
</evidence>
<evidence type="ECO:0000256" key="8">
    <source>
        <dbReference type="SAM" id="Phobius"/>
    </source>
</evidence>
<dbReference type="Proteomes" id="UP000286045">
    <property type="component" value="Unassembled WGS sequence"/>
</dbReference>
<evidence type="ECO:0000256" key="1">
    <source>
        <dbReference type="ARBA" id="ARBA00004429"/>
    </source>
</evidence>
<evidence type="ECO:0000256" key="4">
    <source>
        <dbReference type="ARBA" id="ARBA00022519"/>
    </source>
</evidence>
<name>A0A439CZ22_9PEZI</name>
<feature type="transmembrane region" description="Helical" evidence="8">
    <location>
        <begin position="268"/>
        <end position="289"/>
    </location>
</feature>
<accession>A0A439CZ22</accession>
<feature type="transmembrane region" description="Helical" evidence="8">
    <location>
        <begin position="243"/>
        <end position="262"/>
    </location>
</feature>
<feature type="transmembrane region" description="Helical" evidence="8">
    <location>
        <begin position="301"/>
        <end position="324"/>
    </location>
</feature>
<keyword evidence="7 8" id="KW-0472">Membrane</keyword>
<proteinExistence type="predicted"/>
<keyword evidence="6 8" id="KW-1133">Transmembrane helix</keyword>
<evidence type="ECO:0000313" key="10">
    <source>
        <dbReference type="Proteomes" id="UP000286045"/>
    </source>
</evidence>
<dbReference type="Pfam" id="PF04143">
    <property type="entry name" value="Sulf_transp"/>
    <property type="match status" value="1"/>
</dbReference>
<feature type="transmembrane region" description="Helical" evidence="8">
    <location>
        <begin position="81"/>
        <end position="107"/>
    </location>
</feature>
<keyword evidence="2" id="KW-0813">Transport</keyword>
<feature type="transmembrane region" description="Helical" evidence="8">
    <location>
        <begin position="190"/>
        <end position="210"/>
    </location>
</feature>
<comment type="subcellular location">
    <subcellularLocation>
        <location evidence="1">Cell inner membrane</location>
        <topology evidence="1">Multi-pass membrane protein</topology>
    </subcellularLocation>
</comment>
<evidence type="ECO:0000256" key="6">
    <source>
        <dbReference type="ARBA" id="ARBA00022989"/>
    </source>
</evidence>
<evidence type="ECO:0000256" key="5">
    <source>
        <dbReference type="ARBA" id="ARBA00022692"/>
    </source>
</evidence>
<gene>
    <name evidence="9" type="ORF">EKO27_g7656</name>
</gene>
<dbReference type="PANTHER" id="PTHR30574">
    <property type="entry name" value="INNER MEMBRANE PROTEIN YEDE"/>
    <property type="match status" value="1"/>
</dbReference>
<dbReference type="EMBL" id="RYZI01000257">
    <property type="protein sequence ID" value="RWA07452.1"/>
    <property type="molecule type" value="Genomic_DNA"/>
</dbReference>